<reference evidence="2" key="1">
    <citation type="journal article" date="2019" name="Int. J. Syst. Evol. Microbiol.">
        <title>The Global Catalogue of Microorganisms (GCM) 10K type strain sequencing project: providing services to taxonomists for standard genome sequencing and annotation.</title>
        <authorList>
            <consortium name="The Broad Institute Genomics Platform"/>
            <consortium name="The Broad Institute Genome Sequencing Center for Infectious Disease"/>
            <person name="Wu L."/>
            <person name="Ma J."/>
        </authorList>
    </citation>
    <scope>NUCLEOTIDE SEQUENCE [LARGE SCALE GENOMIC DNA]</scope>
    <source>
        <strain evidence="2">CECT 7806</strain>
    </source>
</reference>
<dbReference type="Proteomes" id="UP001244297">
    <property type="component" value="Unassembled WGS sequence"/>
</dbReference>
<dbReference type="EMBL" id="JAUFPT010000046">
    <property type="protein sequence ID" value="MDN3571805.1"/>
    <property type="molecule type" value="Genomic_DNA"/>
</dbReference>
<protein>
    <submittedName>
        <fullName evidence="1">Uncharacterized protein</fullName>
    </submittedName>
</protein>
<comment type="caution">
    <text evidence="1">The sequence shown here is derived from an EMBL/GenBank/DDBJ whole genome shotgun (WGS) entry which is preliminary data.</text>
</comment>
<organism evidence="1 2">
    <name type="scientific">Methylobacterium longum</name>
    <dbReference type="NCBI Taxonomy" id="767694"/>
    <lineage>
        <taxon>Bacteria</taxon>
        <taxon>Pseudomonadati</taxon>
        <taxon>Pseudomonadota</taxon>
        <taxon>Alphaproteobacteria</taxon>
        <taxon>Hyphomicrobiales</taxon>
        <taxon>Methylobacteriaceae</taxon>
        <taxon>Methylobacterium</taxon>
    </lineage>
</organism>
<proteinExistence type="predicted"/>
<gene>
    <name evidence="1" type="ORF">QWZ18_14365</name>
</gene>
<evidence type="ECO:0000313" key="2">
    <source>
        <dbReference type="Proteomes" id="UP001244297"/>
    </source>
</evidence>
<keyword evidence="2" id="KW-1185">Reference proteome</keyword>
<dbReference type="RefSeq" id="WP_238291828.1">
    <property type="nucleotide sequence ID" value="NZ_BPQS01000046.1"/>
</dbReference>
<evidence type="ECO:0000313" key="1">
    <source>
        <dbReference type="EMBL" id="MDN3571805.1"/>
    </source>
</evidence>
<accession>A0ABT8AQV3</accession>
<sequence>MSTQTGAVADFSAFLAVDQIPYEIMSLDGVTSTGWTWTISGPGHPKAVAHTNEQTKKSLRKARLVEQAQVNGKKYVAEERTAEDQRRDNLAWIASRVLGWSPMALPFITGDAEPIPFSDENVIKVLMHEKMGFVFTQLVDVVTEDKRFTQRSEPTSERTPSTTSA</sequence>
<name>A0ABT8AQV3_9HYPH</name>